<gene>
    <name evidence="1" type="ORF">S12H4_53009</name>
</gene>
<dbReference type="EMBL" id="BARW01033698">
    <property type="protein sequence ID" value="GAJ12546.1"/>
    <property type="molecule type" value="Genomic_DNA"/>
</dbReference>
<protein>
    <submittedName>
        <fullName evidence="1">Uncharacterized protein</fullName>
    </submittedName>
</protein>
<accession>X1VEG6</accession>
<evidence type="ECO:0000313" key="1">
    <source>
        <dbReference type="EMBL" id="GAJ12546.1"/>
    </source>
</evidence>
<proteinExistence type="predicted"/>
<sequence length="194" mass="20798">MDITAPVTDYVRASLLTTQGDLVKHDGAAAAVFPVGNSGQMLRVNSGGNDLEYILPGAWLFEGEYSAKNAGNVTITTSNVTILTLDLGSVYINGRYSINAHLLLNKGAVSGFCHFRCLKKSGTGVIECFHDKTRFSLSSYITASMQWGVNLSGIFKVTTEGSLVLHITCSSFGSNGEVIANEGQLYVHRLRITA</sequence>
<comment type="caution">
    <text evidence="1">The sequence shown here is derived from an EMBL/GenBank/DDBJ whole genome shotgun (WGS) entry which is preliminary data.</text>
</comment>
<organism evidence="1">
    <name type="scientific">marine sediment metagenome</name>
    <dbReference type="NCBI Taxonomy" id="412755"/>
    <lineage>
        <taxon>unclassified sequences</taxon>
        <taxon>metagenomes</taxon>
        <taxon>ecological metagenomes</taxon>
    </lineage>
</organism>
<reference evidence="1" key="1">
    <citation type="journal article" date="2014" name="Front. Microbiol.">
        <title>High frequency of phylogenetically diverse reductive dehalogenase-homologous genes in deep subseafloor sedimentary metagenomes.</title>
        <authorList>
            <person name="Kawai M."/>
            <person name="Futagami T."/>
            <person name="Toyoda A."/>
            <person name="Takaki Y."/>
            <person name="Nishi S."/>
            <person name="Hori S."/>
            <person name="Arai W."/>
            <person name="Tsubouchi T."/>
            <person name="Morono Y."/>
            <person name="Uchiyama I."/>
            <person name="Ito T."/>
            <person name="Fujiyama A."/>
            <person name="Inagaki F."/>
            <person name="Takami H."/>
        </authorList>
    </citation>
    <scope>NUCLEOTIDE SEQUENCE</scope>
    <source>
        <strain evidence="1">Expedition CK06-06</strain>
    </source>
</reference>
<dbReference type="AlphaFoldDB" id="X1VEG6"/>
<name>X1VEG6_9ZZZZ</name>